<dbReference type="SMART" id="SM00429">
    <property type="entry name" value="IPT"/>
    <property type="match status" value="1"/>
</dbReference>
<feature type="domain" description="IPT/TIG" evidence="1">
    <location>
        <begin position="39"/>
        <end position="120"/>
    </location>
</feature>
<dbReference type="EMBL" id="VGJX01000403">
    <property type="protein sequence ID" value="MBM3274991.1"/>
    <property type="molecule type" value="Genomic_DNA"/>
</dbReference>
<evidence type="ECO:0000259" key="1">
    <source>
        <dbReference type="SMART" id="SM00429"/>
    </source>
</evidence>
<dbReference type="AlphaFoldDB" id="A0A937X2T2"/>
<evidence type="ECO:0000313" key="2">
    <source>
        <dbReference type="EMBL" id="MBM3274991.1"/>
    </source>
</evidence>
<organism evidence="2 3">
    <name type="scientific">Candidatus Tanganyikabacteria bacterium</name>
    <dbReference type="NCBI Taxonomy" id="2961651"/>
    <lineage>
        <taxon>Bacteria</taxon>
        <taxon>Bacillati</taxon>
        <taxon>Candidatus Sericytochromatia</taxon>
        <taxon>Candidatus Tanganyikabacteria</taxon>
    </lineage>
</organism>
<accession>A0A937X2T2</accession>
<proteinExistence type="predicted"/>
<dbReference type="Proteomes" id="UP000703893">
    <property type="component" value="Unassembled WGS sequence"/>
</dbReference>
<comment type="caution">
    <text evidence="2">The sequence shown here is derived from an EMBL/GenBank/DDBJ whole genome shotgun (WGS) entry which is preliminary data.</text>
</comment>
<sequence>MEAHAYPDQLEIAKVDPTAVTVPAGAKVTADLAMTALYAPVITDFNPKTGQAGTTVTITGTNLAQDGLAAASVTFNGVPAPVSAASSVSLTVTVPAGASGPVRVKVDGVEALAATTYSEAVSILSLNAVHPEVARIGDTLYLEGDFNGSATVNFNGGVSAAATTLGSGRAKVVVPAGAKTGPP</sequence>
<evidence type="ECO:0000313" key="3">
    <source>
        <dbReference type="Proteomes" id="UP000703893"/>
    </source>
</evidence>
<dbReference type="SUPFAM" id="SSF81296">
    <property type="entry name" value="E set domains"/>
    <property type="match status" value="1"/>
</dbReference>
<dbReference type="CDD" id="cd00603">
    <property type="entry name" value="IPT_PCSR"/>
    <property type="match status" value="1"/>
</dbReference>
<protein>
    <submittedName>
        <fullName evidence="2">IPT/TIG domain-containing protein</fullName>
    </submittedName>
</protein>
<dbReference type="InterPro" id="IPR013783">
    <property type="entry name" value="Ig-like_fold"/>
</dbReference>
<gene>
    <name evidence="2" type="ORF">FJZ00_07550</name>
</gene>
<name>A0A937X2T2_9BACT</name>
<dbReference type="Pfam" id="PF01833">
    <property type="entry name" value="TIG"/>
    <property type="match status" value="1"/>
</dbReference>
<dbReference type="InterPro" id="IPR014756">
    <property type="entry name" value="Ig_E-set"/>
</dbReference>
<dbReference type="Gene3D" id="2.60.40.10">
    <property type="entry name" value="Immunoglobulins"/>
    <property type="match status" value="1"/>
</dbReference>
<feature type="non-terminal residue" evidence="2">
    <location>
        <position position="183"/>
    </location>
</feature>
<reference evidence="2 3" key="1">
    <citation type="submission" date="2019-03" db="EMBL/GenBank/DDBJ databases">
        <title>Lake Tanganyika Metagenome-Assembled Genomes (MAGs).</title>
        <authorList>
            <person name="Tran P."/>
        </authorList>
    </citation>
    <scope>NUCLEOTIDE SEQUENCE [LARGE SCALE GENOMIC DNA]</scope>
    <source>
        <strain evidence="2">K_DeepCast_65m_m2_236</strain>
    </source>
</reference>
<dbReference type="InterPro" id="IPR002909">
    <property type="entry name" value="IPT_dom"/>
</dbReference>